<dbReference type="FunFam" id="3.40.309.10:FF:000009">
    <property type="entry name" value="Aldehyde dehydrogenase A"/>
    <property type="match status" value="1"/>
</dbReference>
<keyword evidence="3" id="KW-0378">Hydrolase</keyword>
<name>A0A6V8H9T7_TALPI</name>
<dbReference type="InterPro" id="IPR044086">
    <property type="entry name" value="LUC3-like"/>
</dbReference>
<evidence type="ECO:0000256" key="5">
    <source>
        <dbReference type="ARBA" id="ARBA00024226"/>
    </source>
</evidence>
<comment type="similarity">
    <text evidence="2 8">Belongs to the aldehyde dehydrogenase family.</text>
</comment>
<proteinExistence type="inferred from homology"/>
<dbReference type="Gene3D" id="3.40.605.10">
    <property type="entry name" value="Aldehyde Dehydrogenase, Chain A, domain 1"/>
    <property type="match status" value="1"/>
</dbReference>
<dbReference type="SUPFAM" id="SSF55031">
    <property type="entry name" value="Bacterial exopeptidase dimerisation domain"/>
    <property type="match status" value="1"/>
</dbReference>
<reference evidence="12" key="1">
    <citation type="journal article" date="2015" name="Genome Announc.">
        <title>Draft genome sequence of Talaromyces cellulolyticus strain Y-94, a source of lignocellulosic biomass-degrading enzymes.</title>
        <authorList>
            <person name="Fujii T."/>
            <person name="Koike H."/>
            <person name="Sawayama S."/>
            <person name="Yano S."/>
            <person name="Inoue H."/>
        </authorList>
    </citation>
    <scope>NUCLEOTIDE SEQUENCE [LARGE SCALE GENOMIC DNA]</scope>
    <source>
        <strain evidence="12">Y-94</strain>
    </source>
</reference>
<evidence type="ECO:0000256" key="2">
    <source>
        <dbReference type="ARBA" id="ARBA00009986"/>
    </source>
</evidence>
<dbReference type="Gene3D" id="3.30.70.360">
    <property type="match status" value="1"/>
</dbReference>
<evidence type="ECO:0000256" key="4">
    <source>
        <dbReference type="ARBA" id="ARBA00023002"/>
    </source>
</evidence>
<evidence type="ECO:0000256" key="1">
    <source>
        <dbReference type="ARBA" id="ARBA00006247"/>
    </source>
</evidence>
<dbReference type="EMBL" id="DF933829">
    <property type="protein sequence ID" value="GAM38188.1"/>
    <property type="molecule type" value="Genomic_DNA"/>
</dbReference>
<dbReference type="Gene3D" id="3.40.309.10">
    <property type="entry name" value="Aldehyde Dehydrogenase, Chain A, domain 2"/>
    <property type="match status" value="1"/>
</dbReference>
<gene>
    <name evidence="11" type="ORF">TCE0_033f08718</name>
</gene>
<dbReference type="NCBIfam" id="TIGR01879">
    <property type="entry name" value="hydantase"/>
    <property type="match status" value="1"/>
</dbReference>
<dbReference type="Proteomes" id="UP000053095">
    <property type="component" value="Unassembled WGS sequence"/>
</dbReference>
<evidence type="ECO:0000256" key="6">
    <source>
        <dbReference type="ARBA" id="ARBA00049194"/>
    </source>
</evidence>
<evidence type="ECO:0000259" key="9">
    <source>
        <dbReference type="Pfam" id="PF00171"/>
    </source>
</evidence>
<dbReference type="Gene3D" id="3.40.630.10">
    <property type="entry name" value="Zn peptidases"/>
    <property type="match status" value="1"/>
</dbReference>
<dbReference type="InterPro" id="IPR016161">
    <property type="entry name" value="Ald_DH/histidinol_DH"/>
</dbReference>
<dbReference type="InterPro" id="IPR011650">
    <property type="entry name" value="Peptidase_M20_dimer"/>
</dbReference>
<evidence type="ECO:0000256" key="7">
    <source>
        <dbReference type="PROSITE-ProRule" id="PRU10007"/>
    </source>
</evidence>
<dbReference type="Pfam" id="PF07687">
    <property type="entry name" value="M20_dimer"/>
    <property type="match status" value="1"/>
</dbReference>
<feature type="active site" evidence="7">
    <location>
        <position position="611"/>
    </location>
</feature>
<evidence type="ECO:0000259" key="10">
    <source>
        <dbReference type="Pfam" id="PF07687"/>
    </source>
</evidence>
<dbReference type="AlphaFoldDB" id="A0A6V8H9T7"/>
<dbReference type="EC" id="1.2.1.3" evidence="5"/>
<sequence length="841" mass="92440">MQAPVKINGRRLIETIHSTCEFGKAHRYGEHETETGMARLALNDDDKKVREWLIQQVKAVGCSVTIDQMGNIFAVRPGRNKTAPPVMMGSHLDTQPTGGRYDGILGVLAALEALRTIHESGYQTEGPIGLVNWTNEEGARFPMVTVSSGVWADVVPLETAWNCREVASLSQGPELKTMKQELARIGFLGETPASYKAFPIGAHFELHIEQGPILENEEQKIGVVTAAQAYSWFEITVKGQDCHAGTTPLSARRDPLLAAAKMIAASNQIAQTASGLITTGIFQATPGSINTMAHTIKFTMDIRHPQDEQVSSMVQQCHEAFEKIATEGSERGVEVSWETLTENVAVKFHPDCISAVESAAEAVCAFLPASQNPSNKRLWRRMASAQESRYGINPATGEASEPVPISTSDDVEMAMAAAQKASMTWRQVPFEERCRSLLAFCNAIESHRDEFASLLTREQGKPISLARLEVTNALRWLRAFTECDLQDTTIKEDEHRKIVCRYTPLGVSVGIIPWNYPFALACAKLGPAVLAGNPMIMKPSPFTPYTCLKLSELAQDFFPPGVVQALSGDDRLGPWLTSHPIPEKISFTGSTVTGKKVMKAAASTMKRVTLELGGNDPAIICADVDIEQTAKKVTNLSFLNSGQICLAIKRIYVHESIHEQFLEAMVKHVKTLKVGEGNGEGVFMGPVQNSMQYERVNGFLESAKTENWTIATPSTTVNDRPGYFINPTIIDRPADNSRIVTEEPFGPIIPLLTWTHEDDVIRRANDTRMGLGASVWSRDLKQAERISRNLEAGTVWINSHFDLDPSVPYGGHKESGMGLELGMDGLLAFCNKQFLYLDKSR</sequence>
<evidence type="ECO:0000256" key="8">
    <source>
        <dbReference type="RuleBase" id="RU003345"/>
    </source>
</evidence>
<comment type="catalytic activity">
    <reaction evidence="6">
        <text>an aldehyde + NAD(+) + H2O = a carboxylate + NADH + 2 H(+)</text>
        <dbReference type="Rhea" id="RHEA:16185"/>
        <dbReference type="ChEBI" id="CHEBI:15377"/>
        <dbReference type="ChEBI" id="CHEBI:15378"/>
        <dbReference type="ChEBI" id="CHEBI:17478"/>
        <dbReference type="ChEBI" id="CHEBI:29067"/>
        <dbReference type="ChEBI" id="CHEBI:57540"/>
        <dbReference type="ChEBI" id="CHEBI:57945"/>
        <dbReference type="EC" id="1.2.1.3"/>
    </reaction>
</comment>
<dbReference type="Pfam" id="PF00171">
    <property type="entry name" value="Aldedh"/>
    <property type="match status" value="1"/>
</dbReference>
<dbReference type="CDD" id="cd07106">
    <property type="entry name" value="ALDH_AldA-AAD23400"/>
    <property type="match status" value="1"/>
</dbReference>
<dbReference type="GO" id="GO:0004029">
    <property type="term" value="F:aldehyde dehydrogenase (NAD+) activity"/>
    <property type="evidence" value="ECO:0007669"/>
    <property type="project" value="UniProtKB-EC"/>
</dbReference>
<dbReference type="PROSITE" id="PS00070">
    <property type="entry name" value="ALDEHYDE_DEHYDR_CYS"/>
    <property type="match status" value="1"/>
</dbReference>
<comment type="caution">
    <text evidence="11">The sequence shown here is derived from an EMBL/GenBank/DDBJ whole genome shotgun (WGS) entry which is preliminary data.</text>
</comment>
<dbReference type="CDD" id="cd03884">
    <property type="entry name" value="M20_bAS"/>
    <property type="match status" value="1"/>
</dbReference>
<dbReference type="FunFam" id="3.40.605.10:FF:000007">
    <property type="entry name" value="NAD/NADP-dependent betaine aldehyde dehydrogenase"/>
    <property type="match status" value="1"/>
</dbReference>
<dbReference type="InterPro" id="IPR015590">
    <property type="entry name" value="Aldehyde_DH_dom"/>
</dbReference>
<dbReference type="GO" id="GO:0016813">
    <property type="term" value="F:hydrolase activity, acting on carbon-nitrogen (but not peptide) bonds, in linear amidines"/>
    <property type="evidence" value="ECO:0007669"/>
    <property type="project" value="InterPro"/>
</dbReference>
<evidence type="ECO:0000313" key="11">
    <source>
        <dbReference type="EMBL" id="GAM38188.1"/>
    </source>
</evidence>
<dbReference type="InterPro" id="IPR029510">
    <property type="entry name" value="Ald_DH_CS_GLU"/>
</dbReference>
<dbReference type="SUPFAM" id="SSF53720">
    <property type="entry name" value="ALDH-like"/>
    <property type="match status" value="1"/>
</dbReference>
<evidence type="ECO:0000256" key="3">
    <source>
        <dbReference type="ARBA" id="ARBA00022801"/>
    </source>
</evidence>
<dbReference type="InterPro" id="IPR036264">
    <property type="entry name" value="Bact_exopeptidase_dim_dom"/>
</dbReference>
<comment type="similarity">
    <text evidence="1">Belongs to the peptidase M20A family.</text>
</comment>
<evidence type="ECO:0000313" key="12">
    <source>
        <dbReference type="Proteomes" id="UP000053095"/>
    </source>
</evidence>
<dbReference type="InterPro" id="IPR016162">
    <property type="entry name" value="Ald_DH_N"/>
</dbReference>
<dbReference type="PANTHER" id="PTHR11699">
    <property type="entry name" value="ALDEHYDE DEHYDROGENASE-RELATED"/>
    <property type="match status" value="1"/>
</dbReference>
<organism evidence="11 12">
    <name type="scientific">Talaromyces pinophilus</name>
    <name type="common">Penicillium pinophilum</name>
    <dbReference type="NCBI Taxonomy" id="128442"/>
    <lineage>
        <taxon>Eukaryota</taxon>
        <taxon>Fungi</taxon>
        <taxon>Dikarya</taxon>
        <taxon>Ascomycota</taxon>
        <taxon>Pezizomycotina</taxon>
        <taxon>Eurotiomycetes</taxon>
        <taxon>Eurotiomycetidae</taxon>
        <taxon>Eurotiales</taxon>
        <taxon>Trichocomaceae</taxon>
        <taxon>Talaromyces</taxon>
        <taxon>Talaromyces sect. Talaromyces</taxon>
    </lineage>
</organism>
<accession>A0A6V8H9T7</accession>
<dbReference type="InterPro" id="IPR010158">
    <property type="entry name" value="Amidase_Cbmase"/>
</dbReference>
<dbReference type="InterPro" id="IPR016163">
    <property type="entry name" value="Ald_DH_C"/>
</dbReference>
<dbReference type="InterPro" id="IPR002933">
    <property type="entry name" value="Peptidase_M20"/>
</dbReference>
<dbReference type="SUPFAM" id="SSF53187">
    <property type="entry name" value="Zn-dependent exopeptidases"/>
    <property type="match status" value="1"/>
</dbReference>
<keyword evidence="12" id="KW-1185">Reference proteome</keyword>
<dbReference type="InterPro" id="IPR016160">
    <property type="entry name" value="Ald_DH_CS_CYS"/>
</dbReference>
<dbReference type="Pfam" id="PF01546">
    <property type="entry name" value="Peptidase_M20"/>
    <property type="match status" value="1"/>
</dbReference>
<feature type="domain" description="Aldehyde dehydrogenase" evidence="9">
    <location>
        <begin position="387"/>
        <end position="832"/>
    </location>
</feature>
<protein>
    <recommendedName>
        <fullName evidence="5">aldehyde dehydrogenase (NAD(+))</fullName>
        <ecNumber evidence="5">1.2.1.3</ecNumber>
    </recommendedName>
</protein>
<feature type="domain" description="Peptidase M20 dimerisation" evidence="10">
    <location>
        <begin position="230"/>
        <end position="326"/>
    </location>
</feature>
<dbReference type="PROSITE" id="PS00687">
    <property type="entry name" value="ALDEHYDE_DEHYDR_GLU"/>
    <property type="match status" value="1"/>
</dbReference>
<keyword evidence="4 8" id="KW-0560">Oxidoreductase</keyword>